<feature type="signal peptide" evidence="1">
    <location>
        <begin position="1"/>
        <end position="21"/>
    </location>
</feature>
<dbReference type="Pfam" id="PF01464">
    <property type="entry name" value="SLT"/>
    <property type="match status" value="1"/>
</dbReference>
<reference evidence="3 4" key="1">
    <citation type="submission" date="2018-05" db="EMBL/GenBank/DDBJ databases">
        <title>Genomic Encyclopedia of Type Strains, Phase IV (KMG-V): Genome sequencing to study the core and pangenomes of soil and plant-associated prokaryotes.</title>
        <authorList>
            <person name="Whitman W."/>
        </authorList>
    </citation>
    <scope>NUCLEOTIDE SEQUENCE [LARGE SCALE GENOMIC DNA]</scope>
    <source>
        <strain evidence="3 4">SCZa-39</strain>
    </source>
</reference>
<evidence type="ECO:0000313" key="4">
    <source>
        <dbReference type="Proteomes" id="UP000245712"/>
    </source>
</evidence>
<dbReference type="SUPFAM" id="SSF53955">
    <property type="entry name" value="Lysozyme-like"/>
    <property type="match status" value="1"/>
</dbReference>
<dbReference type="Gene3D" id="1.10.530.10">
    <property type="match status" value="1"/>
</dbReference>
<comment type="caution">
    <text evidence="3">The sequence shown here is derived from an EMBL/GenBank/DDBJ whole genome shotgun (WGS) entry which is preliminary data.</text>
</comment>
<evidence type="ECO:0000256" key="1">
    <source>
        <dbReference type="SAM" id="SignalP"/>
    </source>
</evidence>
<accession>A0ABX5KSR9</accession>
<keyword evidence="1" id="KW-0732">Signal</keyword>
<dbReference type="InterPro" id="IPR008258">
    <property type="entry name" value="Transglycosylase_SLT_dom_1"/>
</dbReference>
<dbReference type="CDD" id="cd13400">
    <property type="entry name" value="LT_IagB-like"/>
    <property type="match status" value="1"/>
</dbReference>
<evidence type="ECO:0000313" key="3">
    <source>
        <dbReference type="EMBL" id="PVX85824.1"/>
    </source>
</evidence>
<dbReference type="EMBL" id="QEOB01000003">
    <property type="protein sequence ID" value="PVX85824.1"/>
    <property type="molecule type" value="Genomic_DNA"/>
</dbReference>
<evidence type="ECO:0000259" key="2">
    <source>
        <dbReference type="Pfam" id="PF01464"/>
    </source>
</evidence>
<dbReference type="InterPro" id="IPR023346">
    <property type="entry name" value="Lysozyme-like_dom_sf"/>
</dbReference>
<feature type="domain" description="Transglycosylase SLT" evidence="2">
    <location>
        <begin position="26"/>
        <end position="141"/>
    </location>
</feature>
<feature type="chain" id="PRO_5047034009" evidence="1">
    <location>
        <begin position="22"/>
        <end position="158"/>
    </location>
</feature>
<protein>
    <submittedName>
        <fullName evidence="3">Transglycosylase-like protein with SLT domain</fullName>
    </submittedName>
</protein>
<keyword evidence="4" id="KW-1185">Reference proteome</keyword>
<name>A0ABX5KSR9_9BURK</name>
<dbReference type="Proteomes" id="UP000245712">
    <property type="component" value="Unassembled WGS sequence"/>
</dbReference>
<gene>
    <name evidence="3" type="ORF">C7402_103402</name>
</gene>
<sequence length="158" mass="17875">MRRGRLAALIAMAAVCNPCVANSNLCWEQAGARYGVDPLLLYSIAQKESRLRNDAVNRNRNGTEDVCMMQINSTHFAQLAQWGITRERLLADPCICINVGAWVLSSNYSHYGVEWRRGIDWQGVGAYNAGTAENSAQQARRERYWRDVESIYRGYVGR</sequence>
<organism evidence="3 4">
    <name type="scientific">Paraburkholderia unamae</name>
    <dbReference type="NCBI Taxonomy" id="219649"/>
    <lineage>
        <taxon>Bacteria</taxon>
        <taxon>Pseudomonadati</taxon>
        <taxon>Pseudomonadota</taxon>
        <taxon>Betaproteobacteria</taxon>
        <taxon>Burkholderiales</taxon>
        <taxon>Burkholderiaceae</taxon>
        <taxon>Paraburkholderia</taxon>
    </lineage>
</organism>
<proteinExistence type="predicted"/>